<gene>
    <name evidence="2" type="ORF">LIER_11084</name>
</gene>
<keyword evidence="3" id="KW-1185">Reference proteome</keyword>
<accession>A0AAV3PN00</accession>
<protein>
    <submittedName>
        <fullName evidence="2">Uncharacterized protein</fullName>
    </submittedName>
</protein>
<dbReference type="AlphaFoldDB" id="A0AAV3PN00"/>
<feature type="region of interest" description="Disordered" evidence="1">
    <location>
        <begin position="77"/>
        <end position="119"/>
    </location>
</feature>
<comment type="caution">
    <text evidence="2">The sequence shown here is derived from an EMBL/GenBank/DDBJ whole genome shotgun (WGS) entry which is preliminary data.</text>
</comment>
<organism evidence="2 3">
    <name type="scientific">Lithospermum erythrorhizon</name>
    <name type="common">Purple gromwell</name>
    <name type="synonym">Lithospermum officinale var. erythrorhizon</name>
    <dbReference type="NCBI Taxonomy" id="34254"/>
    <lineage>
        <taxon>Eukaryota</taxon>
        <taxon>Viridiplantae</taxon>
        <taxon>Streptophyta</taxon>
        <taxon>Embryophyta</taxon>
        <taxon>Tracheophyta</taxon>
        <taxon>Spermatophyta</taxon>
        <taxon>Magnoliopsida</taxon>
        <taxon>eudicotyledons</taxon>
        <taxon>Gunneridae</taxon>
        <taxon>Pentapetalae</taxon>
        <taxon>asterids</taxon>
        <taxon>lamiids</taxon>
        <taxon>Boraginales</taxon>
        <taxon>Boraginaceae</taxon>
        <taxon>Boraginoideae</taxon>
        <taxon>Lithospermeae</taxon>
        <taxon>Lithospermum</taxon>
    </lineage>
</organism>
<sequence length="119" mass="12783">MSLFLLSLLLPYFLKIWLFLNNKFFSASLSAFSHSVLVIMADSNHPQSSRFAGPSQSLLGTIQETSDEFVGSLLRDSPEASNVATGSGQPSPNMDDSQGPLDVMPLRSIMGPPANVPPT</sequence>
<dbReference type="EMBL" id="BAABME010002023">
    <property type="protein sequence ID" value="GAA0152663.1"/>
    <property type="molecule type" value="Genomic_DNA"/>
</dbReference>
<name>A0AAV3PN00_LITER</name>
<evidence type="ECO:0000313" key="2">
    <source>
        <dbReference type="EMBL" id="GAA0152663.1"/>
    </source>
</evidence>
<dbReference type="Proteomes" id="UP001454036">
    <property type="component" value="Unassembled WGS sequence"/>
</dbReference>
<proteinExistence type="predicted"/>
<evidence type="ECO:0000256" key="1">
    <source>
        <dbReference type="SAM" id="MobiDB-lite"/>
    </source>
</evidence>
<reference evidence="2 3" key="1">
    <citation type="submission" date="2024-01" db="EMBL/GenBank/DDBJ databases">
        <title>The complete chloroplast genome sequence of Lithospermum erythrorhizon: insights into the phylogenetic relationship among Boraginaceae species and the maternal lineages of purple gromwells.</title>
        <authorList>
            <person name="Okada T."/>
            <person name="Watanabe K."/>
        </authorList>
    </citation>
    <scope>NUCLEOTIDE SEQUENCE [LARGE SCALE GENOMIC DNA]</scope>
</reference>
<evidence type="ECO:0000313" key="3">
    <source>
        <dbReference type="Proteomes" id="UP001454036"/>
    </source>
</evidence>
<feature type="compositionally biased region" description="Polar residues" evidence="1">
    <location>
        <begin position="79"/>
        <end position="96"/>
    </location>
</feature>